<name>A0A1A7QBX9_9PAST</name>
<dbReference type="Proteomes" id="UP000243168">
    <property type="component" value="Unassembled WGS sequence"/>
</dbReference>
<accession>A0A1A7QBX9</accession>
<sequence>MRVEQATLEDLPKIEEIYLAAKQFMKINGNGSQWPDNYPGKLDIIRDIEKQSLYKCIDNNNGAIVGVLCYQYGQDIEQNYLSIQGNWIRENTYGVVHRLASIKRGVGQYLLEWAYNQHHHLRIDTHQDNIPMQNLLKKLGFSFCGTIILQDILEERIAFEK</sequence>
<dbReference type="EMBL" id="JTJS01000017">
    <property type="protein sequence ID" value="OBX11397.1"/>
    <property type="molecule type" value="Genomic_DNA"/>
</dbReference>
<evidence type="ECO:0000313" key="1">
    <source>
        <dbReference type="EMBL" id="OBX11397.1"/>
    </source>
</evidence>
<dbReference type="Gene3D" id="3.40.630.30">
    <property type="match status" value="1"/>
</dbReference>
<dbReference type="RefSeq" id="WP_065233797.1">
    <property type="nucleotide sequence ID" value="NZ_JTJS01000017.1"/>
</dbReference>
<dbReference type="InterPro" id="IPR016181">
    <property type="entry name" value="Acyl_CoA_acyltransferase"/>
</dbReference>
<dbReference type="SUPFAM" id="SSF55729">
    <property type="entry name" value="Acyl-CoA N-acyltransferases (Nat)"/>
    <property type="match status" value="1"/>
</dbReference>
<evidence type="ECO:0008006" key="3">
    <source>
        <dbReference type="Google" id="ProtNLM"/>
    </source>
</evidence>
<comment type="caution">
    <text evidence="1">The sequence shown here is derived from an EMBL/GenBank/DDBJ whole genome shotgun (WGS) entry which is preliminary data.</text>
</comment>
<dbReference type="AlphaFoldDB" id="A0A1A7QBX9"/>
<evidence type="ECO:0000313" key="2">
    <source>
        <dbReference type="Proteomes" id="UP000243168"/>
    </source>
</evidence>
<protein>
    <recommendedName>
        <fullName evidence="3">N-acetyltransferase domain-containing protein</fullName>
    </recommendedName>
</protein>
<proteinExistence type="predicted"/>
<gene>
    <name evidence="1" type="ORF">QV07_01585</name>
</gene>
<reference evidence="1 2" key="1">
    <citation type="submission" date="2014-11" db="EMBL/GenBank/DDBJ databases">
        <title>Pan-genome of Gallibacterium spp.</title>
        <authorList>
            <person name="Kudirkiene E."/>
            <person name="Bojesen A.M."/>
        </authorList>
    </citation>
    <scope>NUCLEOTIDE SEQUENCE [LARGE SCALE GENOMIC DNA]</scope>
    <source>
        <strain evidence="1 2">F298</strain>
    </source>
</reference>
<organism evidence="1 2">
    <name type="scientific">Gallibacterium genomosp. 3</name>
    <dbReference type="NCBI Taxonomy" id="505345"/>
    <lineage>
        <taxon>Bacteria</taxon>
        <taxon>Pseudomonadati</taxon>
        <taxon>Pseudomonadota</taxon>
        <taxon>Gammaproteobacteria</taxon>
        <taxon>Pasteurellales</taxon>
        <taxon>Pasteurellaceae</taxon>
        <taxon>Gallibacterium</taxon>
    </lineage>
</organism>